<organism evidence="2 3">
    <name type="scientific">Saccharophagus degradans (strain 2-40 / ATCC 43961 / DSM 17024)</name>
    <dbReference type="NCBI Taxonomy" id="203122"/>
    <lineage>
        <taxon>Bacteria</taxon>
        <taxon>Pseudomonadati</taxon>
        <taxon>Pseudomonadota</taxon>
        <taxon>Gammaproteobacteria</taxon>
        <taxon>Cellvibrionales</taxon>
        <taxon>Cellvibrionaceae</taxon>
        <taxon>Saccharophagus</taxon>
    </lineage>
</organism>
<dbReference type="AlphaFoldDB" id="Q21FE5"/>
<accession>Q21FE5</accession>
<dbReference type="KEGG" id="sde:Sde_3329"/>
<evidence type="ECO:0000313" key="3">
    <source>
        <dbReference type="Proteomes" id="UP000001947"/>
    </source>
</evidence>
<dbReference type="GeneID" id="98614949"/>
<dbReference type="EMBL" id="CP000282">
    <property type="protein sequence ID" value="ABD82584.1"/>
    <property type="molecule type" value="Genomic_DNA"/>
</dbReference>
<dbReference type="HOGENOM" id="CLU_2318423_0_0_6"/>
<dbReference type="Proteomes" id="UP000001947">
    <property type="component" value="Chromosome"/>
</dbReference>
<gene>
    <name evidence="2" type="ordered locus">Sde_3329</name>
</gene>
<keyword evidence="3" id="KW-1185">Reference proteome</keyword>
<dbReference type="Pfam" id="PF21880">
    <property type="entry name" value="DUF6916"/>
    <property type="match status" value="1"/>
</dbReference>
<dbReference type="STRING" id="203122.Sde_3329"/>
<dbReference type="InterPro" id="IPR054209">
    <property type="entry name" value="DUF6916"/>
</dbReference>
<proteinExistence type="predicted"/>
<evidence type="ECO:0000259" key="1">
    <source>
        <dbReference type="Pfam" id="PF21880"/>
    </source>
</evidence>
<dbReference type="RefSeq" id="WP_011469800.1">
    <property type="nucleotide sequence ID" value="NC_007912.1"/>
</dbReference>
<protein>
    <recommendedName>
        <fullName evidence="1">DUF6916 domain-containing protein</fullName>
    </recommendedName>
</protein>
<reference evidence="2 3" key="1">
    <citation type="journal article" date="2008" name="PLoS Genet.">
        <title>Complete genome sequence of the complex carbohydrate-degrading marine bacterium, Saccharophagus degradans strain 2-40 T.</title>
        <authorList>
            <person name="Weiner R.M."/>
            <person name="Taylor L.E.II."/>
            <person name="Henrissat B."/>
            <person name="Hauser L."/>
            <person name="Land M."/>
            <person name="Coutinho P.M."/>
            <person name="Rancurel C."/>
            <person name="Saunders E.H."/>
            <person name="Longmire A.G."/>
            <person name="Zhang H."/>
            <person name="Bayer E.A."/>
            <person name="Gilbert H.J."/>
            <person name="Larimer F."/>
            <person name="Zhulin I.B."/>
            <person name="Ekborg N.A."/>
            <person name="Lamed R."/>
            <person name="Richardson P.M."/>
            <person name="Borovok I."/>
            <person name="Hutcheson S."/>
        </authorList>
    </citation>
    <scope>NUCLEOTIDE SEQUENCE [LARGE SCALE GENOMIC DNA]</scope>
    <source>
        <strain evidence="3">2-40 / ATCC 43961 / DSM 17024</strain>
    </source>
</reference>
<evidence type="ECO:0000313" key="2">
    <source>
        <dbReference type="EMBL" id="ABD82584.1"/>
    </source>
</evidence>
<feature type="domain" description="DUF6916" evidence="1">
    <location>
        <begin position="4"/>
        <end position="83"/>
    </location>
</feature>
<dbReference type="OrthoDB" id="6271069at2"/>
<sequence length="99" mass="10954">MTELTLSIAKKLEGKTVTLSGDTLDESVQAKVAEVTQNTSNGDEWECFSVILDLGEAPPEFNQGVYAFDSDEYKNENIFVSPNSFTECEIVVSRKIVKN</sequence>
<name>Q21FE5_SACD2</name>